<reference evidence="1" key="1">
    <citation type="submission" date="2016-06" db="UniProtKB">
        <authorList>
            <consortium name="WormBaseParasite"/>
        </authorList>
    </citation>
    <scope>IDENTIFICATION</scope>
</reference>
<dbReference type="WBParaSite" id="GPUH_0000714101-mRNA-1">
    <property type="protein sequence ID" value="GPUH_0000714101-mRNA-1"/>
    <property type="gene ID" value="GPUH_0000714101"/>
</dbReference>
<dbReference type="AlphaFoldDB" id="A0A183DEJ1"/>
<organism evidence="1">
    <name type="scientific">Gongylonema pulchrum</name>
    <dbReference type="NCBI Taxonomy" id="637853"/>
    <lineage>
        <taxon>Eukaryota</taxon>
        <taxon>Metazoa</taxon>
        <taxon>Ecdysozoa</taxon>
        <taxon>Nematoda</taxon>
        <taxon>Chromadorea</taxon>
        <taxon>Rhabditida</taxon>
        <taxon>Spirurina</taxon>
        <taxon>Spiruromorpha</taxon>
        <taxon>Spiruroidea</taxon>
        <taxon>Gongylonematidae</taxon>
        <taxon>Gongylonema</taxon>
    </lineage>
</organism>
<evidence type="ECO:0000313" key="1">
    <source>
        <dbReference type="WBParaSite" id="GPUH_0000714101-mRNA-1"/>
    </source>
</evidence>
<sequence>LQPQQQQELIYFELETRFYGQFAKIAYTGREDKWENWQTCCLTNWGTLDIAKRLRHTRLIAVSGKCRKFKTVICIISPQQPLKPLLHLKLNMETKNKVISVPSSIYSKSLSKARP</sequence>
<proteinExistence type="predicted"/>
<name>A0A183DEJ1_9BILA</name>
<accession>A0A183DEJ1</accession>
<protein>
    <submittedName>
        <fullName evidence="1">FLYWCH-type domain-containing protein</fullName>
    </submittedName>
</protein>